<reference evidence="1" key="1">
    <citation type="submission" date="2018-05" db="EMBL/GenBank/DDBJ databases">
        <title>Algibacter marinivivus sp. nov., isolated from sample around a algae.</title>
        <authorList>
            <person name="Zhong X."/>
        </authorList>
    </citation>
    <scope>NUCLEOTIDE SEQUENCE [LARGE SCALE GENOMIC DNA]</scope>
    <source>
        <strain evidence="1">ZY111</strain>
    </source>
</reference>
<name>A0A2U2X9U2_9FLAO</name>
<dbReference type="RefSeq" id="WP_109352515.1">
    <property type="nucleotide sequence ID" value="NZ_QFRI01000001.1"/>
</dbReference>
<accession>A0A2U2X9U2</accession>
<sequence length="506" mass="59820">MTELNTIISTFSTEEQQKFISYLAKKNKRNDTKNVALFKLLLKKEQNSNTICKTLYGSQKKDAYHALRKRLYESLIDFTANQSLQEENSTDMQIIKYILAAKSFLQQKHFKIAYKILDKAEKLAKAHDLFPFLNEIYNTQIQFAHAYPSVDIDSLSLKLKNNQKNSLLEDELNIVYAKIKTTLNSISYQAKVLDFQTILNNTLKAHKINLNAIISFKALYQLITISSISAFITKDYLKIEPFLISNYQSILANKNTEKQGYYHIQILYAIANTLFRNKKFKESLFYLDLMLQQMISHKRKYYNTFKLKYLLLKALNANYNNQQDLAIEILEPIIYKKHQDTEVLLDIHLSLLVFHFQKNNLKKAHNLLSKFNHSDQWYKEKAGIEWVIKKNLVEILLHIESQNINLAESKLRSFKRSYYPYLEDINQKRVITYLSFVEMYYKNPEQVTSEAFKNKVEHAFDWLETHKEDIFVISFYSWLKSKMNNEDLYKTTLKLITQAQQEFNDT</sequence>
<protein>
    <submittedName>
        <fullName evidence="1">Uncharacterized protein</fullName>
    </submittedName>
</protein>
<evidence type="ECO:0000313" key="2">
    <source>
        <dbReference type="Proteomes" id="UP000245375"/>
    </source>
</evidence>
<dbReference type="Proteomes" id="UP000245375">
    <property type="component" value="Unassembled WGS sequence"/>
</dbReference>
<comment type="caution">
    <text evidence="1">The sequence shown here is derived from an EMBL/GenBank/DDBJ whole genome shotgun (WGS) entry which is preliminary data.</text>
</comment>
<dbReference type="OrthoDB" id="732094at2"/>
<reference evidence="1" key="2">
    <citation type="submission" date="2018-05" db="EMBL/GenBank/DDBJ databases">
        <authorList>
            <person name="Lanie J.A."/>
            <person name="Ng W.-L."/>
            <person name="Kazmierczak K.M."/>
            <person name="Andrzejewski T.M."/>
            <person name="Davidsen T.M."/>
            <person name="Wayne K.J."/>
            <person name="Tettelin H."/>
            <person name="Glass J.I."/>
            <person name="Rusch D."/>
            <person name="Podicherti R."/>
            <person name="Tsui H.-C.T."/>
            <person name="Winkler M.E."/>
        </authorList>
    </citation>
    <scope>NUCLEOTIDE SEQUENCE [LARGE SCALE GENOMIC DNA]</scope>
    <source>
        <strain evidence="1">ZY111</strain>
    </source>
</reference>
<evidence type="ECO:0000313" key="1">
    <source>
        <dbReference type="EMBL" id="PWH84510.1"/>
    </source>
</evidence>
<proteinExistence type="predicted"/>
<gene>
    <name evidence="1" type="ORF">DIS18_08295</name>
</gene>
<organism evidence="1 2">
    <name type="scientific">Algibacter marinivivus</name>
    <dbReference type="NCBI Taxonomy" id="2100723"/>
    <lineage>
        <taxon>Bacteria</taxon>
        <taxon>Pseudomonadati</taxon>
        <taxon>Bacteroidota</taxon>
        <taxon>Flavobacteriia</taxon>
        <taxon>Flavobacteriales</taxon>
        <taxon>Flavobacteriaceae</taxon>
        <taxon>Algibacter</taxon>
    </lineage>
</organism>
<dbReference type="EMBL" id="QFRI01000001">
    <property type="protein sequence ID" value="PWH84510.1"/>
    <property type="molecule type" value="Genomic_DNA"/>
</dbReference>
<dbReference type="AlphaFoldDB" id="A0A2U2X9U2"/>
<keyword evidence="2" id="KW-1185">Reference proteome</keyword>